<dbReference type="AlphaFoldDB" id="A0A4Q7ZFB7"/>
<feature type="region of interest" description="Disordered" evidence="1">
    <location>
        <begin position="530"/>
        <end position="549"/>
    </location>
</feature>
<dbReference type="SMART" id="SM00710">
    <property type="entry name" value="PbH1"/>
    <property type="match status" value="5"/>
</dbReference>
<evidence type="ECO:0000313" key="3">
    <source>
        <dbReference type="EMBL" id="RZU48679.1"/>
    </source>
</evidence>
<sequence>MSKNPKSAQRARRTARALTAAVLPLVAAPFAVASTAFAAESLPDTPYSLAATVAPAPMTVAECQADASCEVNQAVNVSSVENHAGLYKAIARATAKTSPAVLDADGNVITPAKTATVLIPEGTYLLSRPLLLPPNVNLRGSGITRTTLTLDTAYWRNFGFIIRYQDNQNWAGASNLVSDLTVNGNCRIGKGQPDASQPVTRPGEICDFRNPAMTSDPAKDNTGGGISVADNWTVRQVRFTNLEYFKLWINNASNVHVIDNRWDNWGGAESHEEDNIGGGGGAENDNVVIEYNQWDRTIRGNSFDFTNAFNTVIRNNVVRTDNASLMSARKVGDYGSMFLEDVPGAQVTGNLLVGGHIILQSNVRYDHTYDNKDVGNARDTLVANNEIRNSHWAGITAAYEDYTDADGTIGTIGAGNSTGNANDHFMRPGGNNVFRDNLIVNPKLSGILIMGSRDEAKDAPDTVTGNRIVNAGFGGSLSYSTGAGTFDTTGIGTALGVGDKIYNNVIEDNQVRPTTLYGVHLGARKATTTTSGTVLSDPADPTGQSGRNTLVGNIPTLLRTVTSQAVETPTNLVATSNELTWKESTAMAVAPVAGYKVFRNGVQVADMPLGSVSVPGNLLTVNEASLEGGVAADYTAGSKTSVGVYNGAGVRGGYSLALTSATTGQISAATTRMIPVTPGQMYTSVSSYRAVNNNGHRARAGIVWFTADGTMIARMATSNYGSVDNGNGWTTSSYSQAAPANAAFAQVFVAVDETVPGEVHLVDRIGLVAGTNTESFWDPNGTAGARYHVVAYNQLNGEYSATAVLNN</sequence>
<keyword evidence="3" id="KW-0456">Lyase</keyword>
<feature type="signal peptide" evidence="2">
    <location>
        <begin position="1"/>
        <end position="38"/>
    </location>
</feature>
<organism evidence="3 4">
    <name type="scientific">Krasilnikovia cinnamomea</name>
    <dbReference type="NCBI Taxonomy" id="349313"/>
    <lineage>
        <taxon>Bacteria</taxon>
        <taxon>Bacillati</taxon>
        <taxon>Actinomycetota</taxon>
        <taxon>Actinomycetes</taxon>
        <taxon>Micromonosporales</taxon>
        <taxon>Micromonosporaceae</taxon>
        <taxon>Krasilnikovia</taxon>
    </lineage>
</organism>
<comment type="caution">
    <text evidence="3">The sequence shown here is derived from an EMBL/GenBank/DDBJ whole genome shotgun (WGS) entry which is preliminary data.</text>
</comment>
<dbReference type="RefSeq" id="WP_130507887.1">
    <property type="nucleotide sequence ID" value="NZ_SHKY01000001.1"/>
</dbReference>
<evidence type="ECO:0000313" key="4">
    <source>
        <dbReference type="Proteomes" id="UP000292564"/>
    </source>
</evidence>
<dbReference type="Gene3D" id="2.160.20.10">
    <property type="entry name" value="Single-stranded right-handed beta-helix, Pectin lyase-like"/>
    <property type="match status" value="1"/>
</dbReference>
<accession>A0A4Q7ZFB7</accession>
<gene>
    <name evidence="3" type="ORF">EV385_0397</name>
</gene>
<dbReference type="SUPFAM" id="SSF51126">
    <property type="entry name" value="Pectin lyase-like"/>
    <property type="match status" value="2"/>
</dbReference>
<reference evidence="3 4" key="1">
    <citation type="submission" date="2019-02" db="EMBL/GenBank/DDBJ databases">
        <title>Sequencing the genomes of 1000 actinobacteria strains.</title>
        <authorList>
            <person name="Klenk H.-P."/>
        </authorList>
    </citation>
    <scope>NUCLEOTIDE SEQUENCE [LARGE SCALE GENOMIC DNA]</scope>
    <source>
        <strain evidence="3 4">DSM 45162</strain>
    </source>
</reference>
<keyword evidence="2" id="KW-0732">Signal</keyword>
<proteinExistence type="predicted"/>
<dbReference type="InterPro" id="IPR006626">
    <property type="entry name" value="PbH1"/>
</dbReference>
<feature type="chain" id="PRO_5020941474" evidence="2">
    <location>
        <begin position="39"/>
        <end position="807"/>
    </location>
</feature>
<evidence type="ECO:0000256" key="1">
    <source>
        <dbReference type="SAM" id="MobiDB-lite"/>
    </source>
</evidence>
<dbReference type="Proteomes" id="UP000292564">
    <property type="component" value="Unassembled WGS sequence"/>
</dbReference>
<protein>
    <submittedName>
        <fullName evidence="3">Pectate lyase-like protein</fullName>
    </submittedName>
</protein>
<evidence type="ECO:0000256" key="2">
    <source>
        <dbReference type="SAM" id="SignalP"/>
    </source>
</evidence>
<dbReference type="OrthoDB" id="3274510at2"/>
<dbReference type="InterPro" id="IPR011050">
    <property type="entry name" value="Pectin_lyase_fold/virulence"/>
</dbReference>
<keyword evidence="4" id="KW-1185">Reference proteome</keyword>
<dbReference type="EMBL" id="SHKY01000001">
    <property type="protein sequence ID" value="RZU48679.1"/>
    <property type="molecule type" value="Genomic_DNA"/>
</dbReference>
<dbReference type="GO" id="GO:0016829">
    <property type="term" value="F:lyase activity"/>
    <property type="evidence" value="ECO:0007669"/>
    <property type="project" value="UniProtKB-KW"/>
</dbReference>
<name>A0A4Q7ZFB7_9ACTN</name>
<dbReference type="InterPro" id="IPR012334">
    <property type="entry name" value="Pectin_lyas_fold"/>
</dbReference>